<name>A0ABD3QYZ3_9STRA</name>
<organism evidence="2 3">
    <name type="scientific">Cyclotella cryptica</name>
    <dbReference type="NCBI Taxonomy" id="29204"/>
    <lineage>
        <taxon>Eukaryota</taxon>
        <taxon>Sar</taxon>
        <taxon>Stramenopiles</taxon>
        <taxon>Ochrophyta</taxon>
        <taxon>Bacillariophyta</taxon>
        <taxon>Coscinodiscophyceae</taxon>
        <taxon>Thalassiosirophycidae</taxon>
        <taxon>Stephanodiscales</taxon>
        <taxon>Stephanodiscaceae</taxon>
        <taxon>Cyclotella</taxon>
    </lineage>
</organism>
<evidence type="ECO:0000313" key="2">
    <source>
        <dbReference type="EMBL" id="KAL3805267.1"/>
    </source>
</evidence>
<evidence type="ECO:0000259" key="1">
    <source>
        <dbReference type="Pfam" id="PF13191"/>
    </source>
</evidence>
<dbReference type="SUPFAM" id="SSF52540">
    <property type="entry name" value="P-loop containing nucleoside triphosphate hydrolases"/>
    <property type="match status" value="1"/>
</dbReference>
<dbReference type="Proteomes" id="UP001516023">
    <property type="component" value="Unassembled WGS sequence"/>
</dbReference>
<dbReference type="AlphaFoldDB" id="A0ABD3QYZ3"/>
<gene>
    <name evidence="2" type="ORF">HJC23_008974</name>
</gene>
<dbReference type="EMBL" id="JABMIG020000003">
    <property type="protein sequence ID" value="KAL3805267.1"/>
    <property type="molecule type" value="Genomic_DNA"/>
</dbReference>
<reference evidence="2 3" key="1">
    <citation type="journal article" date="2020" name="G3 (Bethesda)">
        <title>Improved Reference Genome for Cyclotella cryptica CCMP332, a Model for Cell Wall Morphogenesis, Salinity Adaptation, and Lipid Production in Diatoms (Bacillariophyta).</title>
        <authorList>
            <person name="Roberts W.R."/>
            <person name="Downey K.M."/>
            <person name="Ruck E.C."/>
            <person name="Traller J.C."/>
            <person name="Alverson A.J."/>
        </authorList>
    </citation>
    <scope>NUCLEOTIDE SEQUENCE [LARGE SCALE GENOMIC DNA]</scope>
    <source>
        <strain evidence="2 3">CCMP332</strain>
    </source>
</reference>
<proteinExistence type="predicted"/>
<feature type="domain" description="Orc1-like AAA ATPase" evidence="1">
    <location>
        <begin position="91"/>
        <end position="180"/>
    </location>
</feature>
<comment type="caution">
    <text evidence="2">The sequence shown here is derived from an EMBL/GenBank/DDBJ whole genome shotgun (WGS) entry which is preliminary data.</text>
</comment>
<accession>A0ABD3QYZ3</accession>
<protein>
    <recommendedName>
        <fullName evidence="1">Orc1-like AAA ATPase domain-containing protein</fullName>
    </recommendedName>
</protein>
<dbReference type="InterPro" id="IPR041664">
    <property type="entry name" value="AAA_16"/>
</dbReference>
<dbReference type="InterPro" id="IPR027417">
    <property type="entry name" value="P-loop_NTPase"/>
</dbReference>
<keyword evidence="3" id="KW-1185">Reference proteome</keyword>
<evidence type="ECO:0000313" key="3">
    <source>
        <dbReference type="Proteomes" id="UP001516023"/>
    </source>
</evidence>
<dbReference type="Gene3D" id="3.40.50.300">
    <property type="entry name" value="P-loop containing nucleotide triphosphate hydrolases"/>
    <property type="match status" value="1"/>
</dbReference>
<sequence length="234" mass="26158">MTGRSSSTGSESDYSITGAHGTCAAITNQEHYDSRHNRHDDATKGRIDFPRRMYGREEEVRRLAAVWEGFCCVGTKDGVSGGRGGGNRVGSCPRVMFVSGYSGVGKSALVRYFVRRTKEERRGRVLLLYACGKFNENSKCVPFSAFMELLEQLVCEIRHTSELEEWRRRFQMAVANSGNIGPNTEGDGYCVILGPCCVPCWMGHGKRRKRRRGVRTPLLCGGSDRNPWRILPLP</sequence>
<dbReference type="Pfam" id="PF13191">
    <property type="entry name" value="AAA_16"/>
    <property type="match status" value="1"/>
</dbReference>